<dbReference type="KEGG" id="cep:Cri9333_4832"/>
<evidence type="ECO:0000313" key="1">
    <source>
        <dbReference type="EMBL" id="AFZ15598.1"/>
    </source>
</evidence>
<sequence>MTTTISKDIRQGNYRSYTDIGKSNEYEIINQKASKIQEDIQSIPSVGSSILLYLLCSQDINSFEDKVESIYQQLLEGIPVLNRIDMFVLSQVNRQMDLLEALIMIRLLGPMLVNQYYSHDSSNIIKHLLEDSRPSIRYAALEAISFAIGLSPVAENLLTEATKILKHEQKEYIVKYLKELQE</sequence>
<keyword evidence="1" id="KW-0614">Plasmid</keyword>
<dbReference type="RefSeq" id="WP_015205594.1">
    <property type="nucleotide sequence ID" value="NC_019754.1"/>
</dbReference>
<reference evidence="1 2" key="1">
    <citation type="submission" date="2012-06" db="EMBL/GenBank/DDBJ databases">
        <title>Finished plasmid 3 of genome of Crinalium epipsammum PCC 9333.</title>
        <authorList>
            <consortium name="US DOE Joint Genome Institute"/>
            <person name="Gugger M."/>
            <person name="Coursin T."/>
            <person name="Rippka R."/>
            <person name="Tandeau De Marsac N."/>
            <person name="Huntemann M."/>
            <person name="Wei C.-L."/>
            <person name="Han J."/>
            <person name="Detter J.C."/>
            <person name="Han C."/>
            <person name="Tapia R."/>
            <person name="Davenport K."/>
            <person name="Daligault H."/>
            <person name="Erkkila T."/>
            <person name="Gu W."/>
            <person name="Munk A.C.C."/>
            <person name="Teshima H."/>
            <person name="Xu Y."/>
            <person name="Chain P."/>
            <person name="Chen A."/>
            <person name="Krypides N."/>
            <person name="Mavromatis K."/>
            <person name="Markowitz V."/>
            <person name="Szeto E."/>
            <person name="Ivanova N."/>
            <person name="Mikhailova N."/>
            <person name="Ovchinnikova G."/>
            <person name="Pagani I."/>
            <person name="Pati A."/>
            <person name="Goodwin L."/>
            <person name="Peters L."/>
            <person name="Pitluck S."/>
            <person name="Woyke T."/>
            <person name="Kerfeld C."/>
        </authorList>
    </citation>
    <scope>NUCLEOTIDE SEQUENCE [LARGE SCALE GENOMIC DNA]</scope>
    <source>
        <strain evidence="1 2">PCC 9333</strain>
        <plasmid evidence="2">Plasmid pCRI9333.03</plasmid>
    </source>
</reference>
<gene>
    <name evidence="1" type="ORF">Cri9333_4832</name>
</gene>
<dbReference type="Proteomes" id="UP000010472">
    <property type="component" value="Plasmid pCRI9333.03"/>
</dbReference>
<name>K9W5I5_9CYAN</name>
<dbReference type="HOGENOM" id="CLU_1479722_0_0_3"/>
<accession>K9W5I5</accession>
<geneLocation type="plasmid" evidence="1 2">
    <name>pCRI9333.03</name>
</geneLocation>
<dbReference type="PATRIC" id="fig|1173022.3.peg.5222"/>
<dbReference type="EMBL" id="CP003623">
    <property type="protein sequence ID" value="AFZ15598.1"/>
    <property type="molecule type" value="Genomic_DNA"/>
</dbReference>
<evidence type="ECO:0000313" key="2">
    <source>
        <dbReference type="Proteomes" id="UP000010472"/>
    </source>
</evidence>
<evidence type="ECO:0008006" key="3">
    <source>
        <dbReference type="Google" id="ProtNLM"/>
    </source>
</evidence>
<proteinExistence type="predicted"/>
<dbReference type="OrthoDB" id="518000at2"/>
<dbReference type="AlphaFoldDB" id="K9W5I5"/>
<keyword evidence="2" id="KW-1185">Reference proteome</keyword>
<protein>
    <recommendedName>
        <fullName evidence="3">PBS lyase HEAT domain protein repeat-containing protein</fullName>
    </recommendedName>
</protein>
<organism evidence="1 2">
    <name type="scientific">Crinalium epipsammum PCC 9333</name>
    <dbReference type="NCBI Taxonomy" id="1173022"/>
    <lineage>
        <taxon>Bacteria</taxon>
        <taxon>Bacillati</taxon>
        <taxon>Cyanobacteriota</taxon>
        <taxon>Cyanophyceae</taxon>
        <taxon>Gomontiellales</taxon>
        <taxon>Gomontiellaceae</taxon>
        <taxon>Crinalium</taxon>
    </lineage>
</organism>